<name>A0A371DR43_9APHY</name>
<feature type="region of interest" description="Disordered" evidence="10">
    <location>
        <begin position="475"/>
        <end position="518"/>
    </location>
</feature>
<dbReference type="Pfam" id="PF25084">
    <property type="entry name" value="LbH_EIF2B"/>
    <property type="match status" value="1"/>
</dbReference>
<evidence type="ECO:0000256" key="6">
    <source>
        <dbReference type="ARBA" id="ARBA00044196"/>
    </source>
</evidence>
<evidence type="ECO:0000256" key="7">
    <source>
        <dbReference type="ARBA" id="ARBA00044229"/>
    </source>
</evidence>
<dbReference type="CDD" id="cd04652">
    <property type="entry name" value="LbH_eIF2B_gamma_C"/>
    <property type="match status" value="1"/>
</dbReference>
<feature type="compositionally biased region" description="Basic and acidic residues" evidence="10">
    <location>
        <begin position="483"/>
        <end position="499"/>
    </location>
</feature>
<evidence type="ECO:0000256" key="1">
    <source>
        <dbReference type="ARBA" id="ARBA00004514"/>
    </source>
</evidence>
<comment type="subunit">
    <text evidence="9">Component of the translation initiation factor 2B (eIF2B) complex which is a heterodecamer of two sets of five different subunits: alpha, beta, gamma, delta and epsilon. Subunits alpha, beta and delta comprise a regulatory subcomplex and subunits epsilon and gamma comprise a catalytic subcomplex. Within the complex, the hexameric regulatory complex resides at the center, with the two heterodimeric catalytic subcomplexes bound on opposite sides.</text>
</comment>
<evidence type="ECO:0000256" key="4">
    <source>
        <dbReference type="ARBA" id="ARBA00022540"/>
    </source>
</evidence>
<evidence type="ECO:0000256" key="5">
    <source>
        <dbReference type="ARBA" id="ARBA00022917"/>
    </source>
</evidence>
<dbReference type="EMBL" id="KZ857383">
    <property type="protein sequence ID" value="RDX54991.1"/>
    <property type="molecule type" value="Genomic_DNA"/>
</dbReference>
<sequence>MDFDESSSNKIVTREFIAVVLAGFGNELLPLTGSHGDDPCLKALLPIGNKPMIEYPLSWLEQSGVTDVLLICPTSHRSAMSNYIQSDVSSLFPSLRIDLQTFEQSQDLAAGTCTLLRHFSSRIQSDFIVLPCDFVPPPALTLIQLLNKFRTESTYDGSIATTCFYEVNRPDKGAATEEWGMLPSNVPIVFDERSGTLLYVDTPEDVDKNSEEFEFRMSLLTQYPRTKLSASFRDSHVYVCKRTVLDVLNEKMYMDSLKEEFMPWLCKPQYQRTRREKYGNILSPVSNNVSQGPALRHSTLHLPTQQKRLRHSFVAADADDDHLRSVVPSPVDDDDEDAVEPSLRVGLVVHRSTSGFASRANNLHSYLELNRFFLGQTSYSLPSDPENRSLIDQKAQISADSMIGRSTRVEERASIKRSVIGKHCVIGKMAKIVGCVILDHCVIADGARLDGCILGVYTKVGAKADLSRCITQPGYEVSPGESAKNEKLEVSDWAAHETSEDQDSEDETEESTEEESDN</sequence>
<proteinExistence type="inferred from homology"/>
<evidence type="ECO:0000256" key="2">
    <source>
        <dbReference type="ARBA" id="ARBA00007878"/>
    </source>
</evidence>
<dbReference type="GO" id="GO:0005085">
    <property type="term" value="F:guanyl-nucleotide exchange factor activity"/>
    <property type="evidence" value="ECO:0007669"/>
    <property type="project" value="TreeGrafter"/>
</dbReference>
<dbReference type="GO" id="GO:0003743">
    <property type="term" value="F:translation initiation factor activity"/>
    <property type="evidence" value="ECO:0007669"/>
    <property type="project" value="UniProtKB-KW"/>
</dbReference>
<evidence type="ECO:0000259" key="11">
    <source>
        <dbReference type="Pfam" id="PF00483"/>
    </source>
</evidence>
<dbReference type="SUPFAM" id="SSF53448">
    <property type="entry name" value="Nucleotide-diphospho-sugar transferases"/>
    <property type="match status" value="1"/>
</dbReference>
<evidence type="ECO:0000256" key="3">
    <source>
        <dbReference type="ARBA" id="ARBA00022490"/>
    </source>
</evidence>
<dbReference type="InterPro" id="IPR005835">
    <property type="entry name" value="NTP_transferase_dom"/>
</dbReference>
<reference evidence="13 14" key="1">
    <citation type="journal article" date="2018" name="Biotechnol. Biofuels">
        <title>Integrative visual omics of the white-rot fungus Polyporus brumalis exposes the biotechnological potential of its oxidative enzymes for delignifying raw plant biomass.</title>
        <authorList>
            <person name="Miyauchi S."/>
            <person name="Rancon A."/>
            <person name="Drula E."/>
            <person name="Hage H."/>
            <person name="Chaduli D."/>
            <person name="Favel A."/>
            <person name="Grisel S."/>
            <person name="Henrissat B."/>
            <person name="Herpoel-Gimbert I."/>
            <person name="Ruiz-Duenas F.J."/>
            <person name="Chevret D."/>
            <person name="Hainaut M."/>
            <person name="Lin J."/>
            <person name="Wang M."/>
            <person name="Pangilinan J."/>
            <person name="Lipzen A."/>
            <person name="Lesage-Meessen L."/>
            <person name="Navarro D."/>
            <person name="Riley R."/>
            <person name="Grigoriev I.V."/>
            <person name="Zhou S."/>
            <person name="Raouche S."/>
            <person name="Rosso M.N."/>
        </authorList>
    </citation>
    <scope>NUCLEOTIDE SEQUENCE [LARGE SCALE GENOMIC DNA]</scope>
    <source>
        <strain evidence="13 14">BRFM 1820</strain>
    </source>
</reference>
<feature type="domain" description="Nucleotidyl transferase" evidence="11">
    <location>
        <begin position="18"/>
        <end position="169"/>
    </location>
</feature>
<dbReference type="GO" id="GO:0005851">
    <property type="term" value="C:eukaryotic translation initiation factor 2B complex"/>
    <property type="evidence" value="ECO:0007669"/>
    <property type="project" value="TreeGrafter"/>
</dbReference>
<dbReference type="Pfam" id="PF00483">
    <property type="entry name" value="NTP_transferase"/>
    <property type="match status" value="1"/>
</dbReference>
<dbReference type="Gene3D" id="3.90.550.10">
    <property type="entry name" value="Spore Coat Polysaccharide Biosynthesis Protein SpsA, Chain A"/>
    <property type="match status" value="1"/>
</dbReference>
<accession>A0A371DR43</accession>
<feature type="compositionally biased region" description="Acidic residues" evidence="10">
    <location>
        <begin position="500"/>
        <end position="518"/>
    </location>
</feature>
<dbReference type="InterPro" id="IPR056764">
    <property type="entry name" value="LbH_EIF2B3/5"/>
</dbReference>
<dbReference type="Proteomes" id="UP000256964">
    <property type="component" value="Unassembled WGS sequence"/>
</dbReference>
<dbReference type="GO" id="GO:0005829">
    <property type="term" value="C:cytosol"/>
    <property type="evidence" value="ECO:0007669"/>
    <property type="project" value="UniProtKB-SubCell"/>
</dbReference>
<gene>
    <name evidence="13" type="ORF">OH76DRAFT_1397323</name>
</gene>
<dbReference type="PANTHER" id="PTHR45989">
    <property type="entry name" value="TRANSLATION INITIATION FACTOR EIF-2B SUBUNIT GAMMA"/>
    <property type="match status" value="1"/>
</dbReference>
<evidence type="ECO:0000259" key="12">
    <source>
        <dbReference type="Pfam" id="PF25084"/>
    </source>
</evidence>
<evidence type="ECO:0000256" key="9">
    <source>
        <dbReference type="ARBA" id="ARBA00046432"/>
    </source>
</evidence>
<comment type="function">
    <text evidence="8">Acts as a component of the translation initiation factor 2B (eIF2B) complex, which catalyzes the exchange of GDP for GTP on the eukaryotic initiation factor 2 (eIF2) complex gamma subunit. Its guanine nucleotide exchange factor activity is repressed when bound to eIF2 complex phosphorylated on the alpha subunit, thereby limiting the amount of methionyl-initiator methionine tRNA available to the ribosome and consequently global translation is repressed.</text>
</comment>
<dbReference type="InterPro" id="IPR029044">
    <property type="entry name" value="Nucleotide-diphossugar_trans"/>
</dbReference>
<keyword evidence="5" id="KW-0648">Protein biosynthesis</keyword>
<keyword evidence="4" id="KW-0396">Initiation factor</keyword>
<dbReference type="CDD" id="cd04198">
    <property type="entry name" value="eIF-2B_gamma_N"/>
    <property type="match status" value="1"/>
</dbReference>
<organism evidence="13 14">
    <name type="scientific">Lentinus brumalis</name>
    <dbReference type="NCBI Taxonomy" id="2498619"/>
    <lineage>
        <taxon>Eukaryota</taxon>
        <taxon>Fungi</taxon>
        <taxon>Dikarya</taxon>
        <taxon>Basidiomycota</taxon>
        <taxon>Agaricomycotina</taxon>
        <taxon>Agaricomycetes</taxon>
        <taxon>Polyporales</taxon>
        <taxon>Polyporaceae</taxon>
        <taxon>Lentinus</taxon>
    </lineage>
</organism>
<evidence type="ECO:0000313" key="14">
    <source>
        <dbReference type="Proteomes" id="UP000256964"/>
    </source>
</evidence>
<dbReference type="PANTHER" id="PTHR45989:SF1">
    <property type="entry name" value="TRANSLATION INITIATION FACTOR EIF-2B SUBUNIT GAMMA"/>
    <property type="match status" value="1"/>
</dbReference>
<dbReference type="GO" id="GO:0002183">
    <property type="term" value="P:cytoplasmic translational initiation"/>
    <property type="evidence" value="ECO:0007669"/>
    <property type="project" value="TreeGrafter"/>
</dbReference>
<keyword evidence="14" id="KW-1185">Reference proteome</keyword>
<comment type="similarity">
    <text evidence="2">Belongs to the eIF-2B gamma/epsilon subunits family.</text>
</comment>
<evidence type="ECO:0000313" key="13">
    <source>
        <dbReference type="EMBL" id="RDX54991.1"/>
    </source>
</evidence>
<dbReference type="AlphaFoldDB" id="A0A371DR43"/>
<dbReference type="OrthoDB" id="1733332at2759"/>
<evidence type="ECO:0000256" key="10">
    <source>
        <dbReference type="SAM" id="MobiDB-lite"/>
    </source>
</evidence>
<comment type="subcellular location">
    <subcellularLocation>
        <location evidence="1">Cytoplasm</location>
        <location evidence="1">Cytosol</location>
    </subcellularLocation>
</comment>
<dbReference type="Gene3D" id="2.160.10.10">
    <property type="entry name" value="Hexapeptide repeat proteins"/>
    <property type="match status" value="1"/>
</dbReference>
<dbReference type="InterPro" id="IPR051960">
    <property type="entry name" value="eIF2B_gamma"/>
</dbReference>
<dbReference type="STRING" id="139420.A0A371DR43"/>
<protein>
    <recommendedName>
        <fullName evidence="6">Translation initiation factor eIF2B subunit gamma</fullName>
    </recommendedName>
    <alternativeName>
        <fullName evidence="7">eIF2B GDP-GTP exchange factor subunit gamma</fullName>
    </alternativeName>
</protein>
<feature type="domain" description="EIF2B subunit epsilon/gamma LbH" evidence="12">
    <location>
        <begin position="390"/>
        <end position="474"/>
    </location>
</feature>
<evidence type="ECO:0000256" key="8">
    <source>
        <dbReference type="ARBA" id="ARBA00045373"/>
    </source>
</evidence>
<keyword evidence="3" id="KW-0963">Cytoplasm</keyword>